<keyword evidence="3" id="KW-1185">Reference proteome</keyword>
<evidence type="ECO:0000313" key="2">
    <source>
        <dbReference type="EMBL" id="KAF7309719.1"/>
    </source>
</evidence>
<dbReference type="GeneID" id="59342800"/>
<proteinExistence type="predicted"/>
<keyword evidence="1" id="KW-1133">Transmembrane helix</keyword>
<evidence type="ECO:0000313" key="3">
    <source>
        <dbReference type="Proteomes" id="UP000636479"/>
    </source>
</evidence>
<feature type="transmembrane region" description="Helical" evidence="1">
    <location>
        <begin position="124"/>
        <end position="142"/>
    </location>
</feature>
<protein>
    <submittedName>
        <fullName evidence="2">Uncharacterized protein</fullName>
    </submittedName>
</protein>
<accession>A0A8H6W8J5</accession>
<name>A0A8H6W8J5_9AGAR</name>
<feature type="transmembrane region" description="Helical" evidence="1">
    <location>
        <begin position="46"/>
        <end position="68"/>
    </location>
</feature>
<evidence type="ECO:0000256" key="1">
    <source>
        <dbReference type="SAM" id="Phobius"/>
    </source>
</evidence>
<organism evidence="2 3">
    <name type="scientific">Mycena indigotica</name>
    <dbReference type="NCBI Taxonomy" id="2126181"/>
    <lineage>
        <taxon>Eukaryota</taxon>
        <taxon>Fungi</taxon>
        <taxon>Dikarya</taxon>
        <taxon>Basidiomycota</taxon>
        <taxon>Agaricomycotina</taxon>
        <taxon>Agaricomycetes</taxon>
        <taxon>Agaricomycetidae</taxon>
        <taxon>Agaricales</taxon>
        <taxon>Marasmiineae</taxon>
        <taxon>Mycenaceae</taxon>
        <taxon>Mycena</taxon>
    </lineage>
</organism>
<feature type="transmembrane region" description="Helical" evidence="1">
    <location>
        <begin position="162"/>
        <end position="188"/>
    </location>
</feature>
<reference evidence="2" key="1">
    <citation type="submission" date="2020-05" db="EMBL/GenBank/DDBJ databases">
        <title>Mycena genomes resolve the evolution of fungal bioluminescence.</title>
        <authorList>
            <person name="Tsai I.J."/>
        </authorList>
    </citation>
    <scope>NUCLEOTIDE SEQUENCE</scope>
    <source>
        <strain evidence="2">171206Taipei</strain>
    </source>
</reference>
<dbReference type="EMBL" id="JACAZF010000003">
    <property type="protein sequence ID" value="KAF7309719.1"/>
    <property type="molecule type" value="Genomic_DNA"/>
</dbReference>
<dbReference type="RefSeq" id="XP_037223169.1">
    <property type="nucleotide sequence ID" value="XM_037360284.1"/>
</dbReference>
<gene>
    <name evidence="2" type="ORF">MIND_00343700</name>
</gene>
<dbReference type="AlphaFoldDB" id="A0A8H6W8J5"/>
<sequence>MLDLPPTLLQYIFSLPLDHIVAGIPDREAKNLPPPSKSIQLEIATAFPPLLALLGLGSVSVLLAALLLPGNGKPTLNGTLSEATVLRIHALAAHQPHRLPDSDGDPDDTIPALPFSKSPRKQSLLIFWLLALFLVGMLAYIFRVTWAATLSSFIAEKRHSLSWTLTITISILLAKIAGPLTRFVLVFVPIANAIAQWGKYAFVLLSVRPVALLQPLYMASTRVVHHNFPNLTVDHPIQTQIDKLFALASSVLSVLGGYRLAAARVARNHTTAIKWTTHSFDSFFQLKTWPYLPLEQMRSLTATIIRHVLAFSLGGTTWASSSRHKLYAMLGPALLVTLNEVYYYCTYTPPRTEFEIALDPVRMALQSQKSTLDRQQILFQRLAVEQADFKQSLMQSLDRHFANLREAE</sequence>
<comment type="caution">
    <text evidence="2">The sequence shown here is derived from an EMBL/GenBank/DDBJ whole genome shotgun (WGS) entry which is preliminary data.</text>
</comment>
<dbReference type="OrthoDB" id="3052138at2759"/>
<keyword evidence="1" id="KW-0812">Transmembrane</keyword>
<keyword evidence="1" id="KW-0472">Membrane</keyword>
<dbReference type="Proteomes" id="UP000636479">
    <property type="component" value="Unassembled WGS sequence"/>
</dbReference>